<dbReference type="SUPFAM" id="SSF53955">
    <property type="entry name" value="Lysozyme-like"/>
    <property type="match status" value="1"/>
</dbReference>
<proteinExistence type="predicted"/>
<accession>A0A1I4DFY9</accession>
<reference evidence="2 3" key="1">
    <citation type="submission" date="2016-10" db="EMBL/GenBank/DDBJ databases">
        <authorList>
            <person name="de Groot N.N."/>
        </authorList>
    </citation>
    <scope>NUCLEOTIDE SEQUENCE [LARGE SCALE GENOMIC DNA]</scope>
    <source>
        <strain evidence="2 3">NE2</strain>
    </source>
</reference>
<evidence type="ECO:0008006" key="4">
    <source>
        <dbReference type="Google" id="ProtNLM"/>
    </source>
</evidence>
<evidence type="ECO:0000256" key="1">
    <source>
        <dbReference type="SAM" id="SignalP"/>
    </source>
</evidence>
<organism evidence="2 3">
    <name type="scientific">Methylocapsa palsarum</name>
    <dbReference type="NCBI Taxonomy" id="1612308"/>
    <lineage>
        <taxon>Bacteria</taxon>
        <taxon>Pseudomonadati</taxon>
        <taxon>Pseudomonadota</taxon>
        <taxon>Alphaproteobacteria</taxon>
        <taxon>Hyphomicrobiales</taxon>
        <taxon>Beijerinckiaceae</taxon>
        <taxon>Methylocapsa</taxon>
    </lineage>
</organism>
<protein>
    <recommendedName>
        <fullName evidence="4">Transglycosylase SLT domain-containing protein</fullName>
    </recommendedName>
</protein>
<feature type="signal peptide" evidence="1">
    <location>
        <begin position="1"/>
        <end position="21"/>
    </location>
</feature>
<dbReference type="EMBL" id="FOSN01000051">
    <property type="protein sequence ID" value="SFK90781.1"/>
    <property type="molecule type" value="Genomic_DNA"/>
</dbReference>
<dbReference type="Proteomes" id="UP000198755">
    <property type="component" value="Unassembled WGS sequence"/>
</dbReference>
<keyword evidence="3" id="KW-1185">Reference proteome</keyword>
<dbReference type="AlphaFoldDB" id="A0A1I4DFY9"/>
<dbReference type="STRING" id="1612308.SAMN05444581_1511"/>
<feature type="non-terminal residue" evidence="2">
    <location>
        <position position="102"/>
    </location>
</feature>
<gene>
    <name evidence="2" type="ORF">SAMN05444581_1511</name>
</gene>
<feature type="chain" id="PRO_5011796412" description="Transglycosylase SLT domain-containing protein" evidence="1">
    <location>
        <begin position="22"/>
        <end position="102"/>
    </location>
</feature>
<sequence length="102" mass="10633">MKNIFLAAIAAAAFACQPARAIIGGSDESLYGECLLAAASVHHVPPGLLIILLNVENGSLGKVSPNKNKTVDIGPMQVNDAWVPKVAAHWGSTRQAAYAALR</sequence>
<evidence type="ECO:0000313" key="2">
    <source>
        <dbReference type="EMBL" id="SFK90781.1"/>
    </source>
</evidence>
<name>A0A1I4DFY9_9HYPH</name>
<dbReference type="InterPro" id="IPR023346">
    <property type="entry name" value="Lysozyme-like_dom_sf"/>
</dbReference>
<evidence type="ECO:0000313" key="3">
    <source>
        <dbReference type="Proteomes" id="UP000198755"/>
    </source>
</evidence>
<dbReference type="PROSITE" id="PS51257">
    <property type="entry name" value="PROKAR_LIPOPROTEIN"/>
    <property type="match status" value="1"/>
</dbReference>
<keyword evidence="1" id="KW-0732">Signal</keyword>
<dbReference type="OrthoDB" id="9808681at2"/>